<dbReference type="InterPro" id="IPR001460">
    <property type="entry name" value="PCN-bd_Tpept"/>
</dbReference>
<dbReference type="EMBL" id="CAEZTS010000043">
    <property type="protein sequence ID" value="CAB4575659.1"/>
    <property type="molecule type" value="Genomic_DNA"/>
</dbReference>
<protein>
    <submittedName>
        <fullName evidence="3">Unannotated protein</fullName>
    </submittedName>
</protein>
<dbReference type="Pfam" id="PF00905">
    <property type="entry name" value="Transpeptidase"/>
    <property type="match status" value="1"/>
</dbReference>
<evidence type="ECO:0000259" key="2">
    <source>
        <dbReference type="Pfam" id="PF21922"/>
    </source>
</evidence>
<evidence type="ECO:0000313" key="3">
    <source>
        <dbReference type="EMBL" id="CAB4575659.1"/>
    </source>
</evidence>
<dbReference type="GO" id="GO:0008658">
    <property type="term" value="F:penicillin binding"/>
    <property type="evidence" value="ECO:0007669"/>
    <property type="project" value="InterPro"/>
</dbReference>
<dbReference type="GO" id="GO:0071555">
    <property type="term" value="P:cell wall organization"/>
    <property type="evidence" value="ECO:0007669"/>
    <property type="project" value="TreeGrafter"/>
</dbReference>
<dbReference type="AlphaFoldDB" id="A0A6J6EJV3"/>
<reference evidence="3" key="1">
    <citation type="submission" date="2020-05" db="EMBL/GenBank/DDBJ databases">
        <authorList>
            <person name="Chiriac C."/>
            <person name="Salcher M."/>
            <person name="Ghai R."/>
            <person name="Kavagutti S V."/>
        </authorList>
    </citation>
    <scope>NUCLEOTIDE SEQUENCE</scope>
</reference>
<name>A0A6J6EJV3_9ZZZZ</name>
<dbReference type="PANTHER" id="PTHR30627:SF24">
    <property type="entry name" value="PENICILLIN-BINDING PROTEIN 4B"/>
    <property type="match status" value="1"/>
</dbReference>
<dbReference type="Gene3D" id="3.90.1310.10">
    <property type="entry name" value="Penicillin-binding protein 2a (Domain 2)"/>
    <property type="match status" value="1"/>
</dbReference>
<evidence type="ECO:0000259" key="1">
    <source>
        <dbReference type="Pfam" id="PF00905"/>
    </source>
</evidence>
<sequence>MNRRIGKLAVVLFGLYIVLFVQLNLIQVGRKDTLDNDSRNTRQTVRNFNDPRGDIVTSDGVVIATSVASEPGDGFDWQRTYPKGDTYTSITGYYTFGFGATGVERVENDVLAGRTAAQQITGIGSLFSGRGVTGDVEVTIDSRIQEAAKAALAGREGTVVVLEPSTGAVKAMYSWPTYDTNLVATHDADEAESVFDYLDAAPGKPLLVNAYQERYMPGSTFKIITTAAALDSGLVDDTTVWAEESEFLPPQTIDPIQNYGGKVCGGDLTEVFRRSCNTPFARMAIDLGPETMVSAAERFGIGDKVPIDLPAPAASFFGDVDYFERNIPLLGIGGFGQGNTTMVPVHMAMVAASVANEGVMMRPHVVAATFDRDGRTLRRTAPTAWRTTMTPSTAEKIGALMEEVADTGTASCCLRLSNGVRAAAKTGTAQLNMAGEPERSHAWIVAYAPAEAPRYAIVVMLKGTTAEISEGTGGTLAGPIASRVLDVALGL</sequence>
<dbReference type="Pfam" id="PF21922">
    <property type="entry name" value="PBP_dimer_2"/>
    <property type="match status" value="1"/>
</dbReference>
<dbReference type="InterPro" id="IPR012338">
    <property type="entry name" value="Beta-lactam/transpept-like"/>
</dbReference>
<dbReference type="GO" id="GO:0071972">
    <property type="term" value="F:peptidoglycan L,D-transpeptidase activity"/>
    <property type="evidence" value="ECO:0007669"/>
    <property type="project" value="TreeGrafter"/>
</dbReference>
<dbReference type="PANTHER" id="PTHR30627">
    <property type="entry name" value="PEPTIDOGLYCAN D,D-TRANSPEPTIDASE"/>
    <property type="match status" value="1"/>
</dbReference>
<accession>A0A6J6EJV3</accession>
<dbReference type="Gene3D" id="3.40.710.10">
    <property type="entry name" value="DD-peptidase/beta-lactamase superfamily"/>
    <property type="match status" value="1"/>
</dbReference>
<gene>
    <name evidence="3" type="ORF">UFOPK1722_00658</name>
</gene>
<dbReference type="SUPFAM" id="SSF56601">
    <property type="entry name" value="beta-lactamase/transpeptidase-like"/>
    <property type="match status" value="1"/>
</dbReference>
<dbReference type="GO" id="GO:0005886">
    <property type="term" value="C:plasma membrane"/>
    <property type="evidence" value="ECO:0007669"/>
    <property type="project" value="TreeGrafter"/>
</dbReference>
<dbReference type="InterPro" id="IPR050515">
    <property type="entry name" value="Beta-lactam/transpept"/>
</dbReference>
<dbReference type="InterPro" id="IPR054120">
    <property type="entry name" value="PBPA_dimer"/>
</dbReference>
<organism evidence="3">
    <name type="scientific">freshwater metagenome</name>
    <dbReference type="NCBI Taxonomy" id="449393"/>
    <lineage>
        <taxon>unclassified sequences</taxon>
        <taxon>metagenomes</taxon>
        <taxon>ecological metagenomes</taxon>
    </lineage>
</organism>
<feature type="domain" description="Penicillin binding protein A dimerisation" evidence="2">
    <location>
        <begin position="52"/>
        <end position="134"/>
    </location>
</feature>
<feature type="domain" description="Penicillin-binding protein transpeptidase" evidence="1">
    <location>
        <begin position="157"/>
        <end position="485"/>
    </location>
</feature>
<proteinExistence type="predicted"/>